<sequence length="88" mass="9979">MKRNNELVTKILKMLEDSDRRSLSIDTIRATIAGDDKVKRDEVTHHVYIMGDVGYLNISEPAAIRLTWQGHDQLRPNYLATQVSGLSV</sequence>
<reference evidence="2" key="1">
    <citation type="submission" date="2016-10" db="EMBL/GenBank/DDBJ databases">
        <authorList>
            <person name="Varghese N."/>
        </authorList>
    </citation>
    <scope>NUCLEOTIDE SEQUENCE [LARGE SCALE GENOMIC DNA]</scope>
    <source>
        <strain evidence="2">GAS106B</strain>
    </source>
</reference>
<evidence type="ECO:0008006" key="3">
    <source>
        <dbReference type="Google" id="ProtNLM"/>
    </source>
</evidence>
<dbReference type="AlphaFoldDB" id="A0A1H1H071"/>
<dbReference type="Proteomes" id="UP000183487">
    <property type="component" value="Unassembled WGS sequence"/>
</dbReference>
<gene>
    <name evidence="1" type="ORF">SAMN05443245_3423</name>
</gene>
<accession>A0A1H1H071</accession>
<evidence type="ECO:0000313" key="2">
    <source>
        <dbReference type="Proteomes" id="UP000183487"/>
    </source>
</evidence>
<proteinExistence type="predicted"/>
<name>A0A1H1H071_9BURK</name>
<organism evidence="1 2">
    <name type="scientific">Paraburkholderia fungorum</name>
    <dbReference type="NCBI Taxonomy" id="134537"/>
    <lineage>
        <taxon>Bacteria</taxon>
        <taxon>Pseudomonadati</taxon>
        <taxon>Pseudomonadota</taxon>
        <taxon>Betaproteobacteria</taxon>
        <taxon>Burkholderiales</taxon>
        <taxon>Burkholderiaceae</taxon>
        <taxon>Paraburkholderia</taxon>
    </lineage>
</organism>
<dbReference type="EMBL" id="FNKP01000002">
    <property type="protein sequence ID" value="SDR18895.1"/>
    <property type="molecule type" value="Genomic_DNA"/>
</dbReference>
<evidence type="ECO:0000313" key="1">
    <source>
        <dbReference type="EMBL" id="SDR18895.1"/>
    </source>
</evidence>
<keyword evidence="2" id="KW-1185">Reference proteome</keyword>
<dbReference type="OrthoDB" id="8636886at2"/>
<dbReference type="RefSeq" id="WP_074766858.1">
    <property type="nucleotide sequence ID" value="NZ_FNKP01000002.1"/>
</dbReference>
<protein>
    <recommendedName>
        <fullName evidence="3">DUF2513 domain-containing protein</fullName>
    </recommendedName>
</protein>